<reference evidence="2 3" key="1">
    <citation type="journal article" date="2014" name="PLoS Genet.">
        <title>Phylogenetically driven sequencing of extremely halophilic archaea reveals strategies for static and dynamic osmo-response.</title>
        <authorList>
            <person name="Becker E.A."/>
            <person name="Seitzer P.M."/>
            <person name="Tritt A."/>
            <person name="Larsen D."/>
            <person name="Krusor M."/>
            <person name="Yao A.I."/>
            <person name="Wu D."/>
            <person name="Madern D."/>
            <person name="Eisen J.A."/>
            <person name="Darling A.E."/>
            <person name="Facciotti M.T."/>
        </authorList>
    </citation>
    <scope>NUCLEOTIDE SEQUENCE [LARGE SCALE GENOMIC DNA]</scope>
    <source>
        <strain evidence="2 3">DSM 1137</strain>
    </source>
</reference>
<gene>
    <name evidence="2" type="ORF">C471_07681</name>
</gene>
<proteinExistence type="predicted"/>
<dbReference type="STRING" id="1227484.C471_07681"/>
<evidence type="ECO:0000313" key="2">
    <source>
        <dbReference type="EMBL" id="ELZ40646.1"/>
    </source>
</evidence>
<keyword evidence="3" id="KW-1185">Reference proteome</keyword>
<dbReference type="OrthoDB" id="321365at2157"/>
<accession>M0DYT2</accession>
<dbReference type="AlphaFoldDB" id="M0DYT2"/>
<dbReference type="Proteomes" id="UP000011514">
    <property type="component" value="Unassembled WGS sequence"/>
</dbReference>
<name>M0DYT2_9EURY</name>
<evidence type="ECO:0000313" key="3">
    <source>
        <dbReference type="Proteomes" id="UP000011514"/>
    </source>
</evidence>
<protein>
    <submittedName>
        <fullName evidence="2">Uncharacterized protein</fullName>
    </submittedName>
</protein>
<comment type="caution">
    <text evidence="2">The sequence shown here is derived from an EMBL/GenBank/DDBJ whole genome shotgun (WGS) entry which is preliminary data.</text>
</comment>
<sequence>MIERNAEELRSEFLQHVAFIEDKTLKTEILTWIDESVIRTDSVSGAEHVEGRLAELKASNPMRHDSGDPEDDFPADCKGCPHYGVVCPVISDRTTRETRHRRLEQAETEQDRLRVYQDIATDADCHIIPAAISDWKQNDREIIERGYELFSAMVRHLDSDELDVDAPDIGDDPEIEDVWRDTPTESGGMQLSEDELLDRGVLQSEEADG</sequence>
<feature type="region of interest" description="Disordered" evidence="1">
    <location>
        <begin position="163"/>
        <end position="209"/>
    </location>
</feature>
<organism evidence="2 3">
    <name type="scientific">Halorubrum saccharovorum DSM 1137</name>
    <dbReference type="NCBI Taxonomy" id="1227484"/>
    <lineage>
        <taxon>Archaea</taxon>
        <taxon>Methanobacteriati</taxon>
        <taxon>Methanobacteriota</taxon>
        <taxon>Stenosarchaea group</taxon>
        <taxon>Halobacteria</taxon>
        <taxon>Halobacteriales</taxon>
        <taxon>Haloferacaceae</taxon>
        <taxon>Halorubrum</taxon>
    </lineage>
</organism>
<dbReference type="PATRIC" id="fig|1227484.4.peg.1548"/>
<dbReference type="RefSeq" id="WP_004047791.1">
    <property type="nucleotide sequence ID" value="NZ_AOJE01000025.1"/>
</dbReference>
<feature type="compositionally biased region" description="Acidic residues" evidence="1">
    <location>
        <begin position="163"/>
        <end position="176"/>
    </location>
</feature>
<dbReference type="eggNOG" id="arCOG13369">
    <property type="taxonomic scope" value="Archaea"/>
</dbReference>
<evidence type="ECO:0000256" key="1">
    <source>
        <dbReference type="SAM" id="MobiDB-lite"/>
    </source>
</evidence>
<dbReference type="EMBL" id="AOJE01000025">
    <property type="protein sequence ID" value="ELZ40646.1"/>
    <property type="molecule type" value="Genomic_DNA"/>
</dbReference>